<dbReference type="GO" id="GO:0016020">
    <property type="term" value="C:membrane"/>
    <property type="evidence" value="ECO:0007669"/>
    <property type="project" value="UniProtKB-SubCell"/>
</dbReference>
<feature type="transmembrane region" description="Helical" evidence="11">
    <location>
        <begin position="468"/>
        <end position="485"/>
    </location>
</feature>
<evidence type="ECO:0000313" key="13">
    <source>
        <dbReference type="EMBL" id="MOY42746.1"/>
    </source>
</evidence>
<evidence type="ECO:0000256" key="10">
    <source>
        <dbReference type="PROSITE-ProRule" id="PRU00703"/>
    </source>
</evidence>
<dbReference type="CDD" id="cd04591">
    <property type="entry name" value="CBS_pair_voltage-gated_CLC_euk_bac"/>
    <property type="match status" value="1"/>
</dbReference>
<evidence type="ECO:0000256" key="9">
    <source>
        <dbReference type="ARBA" id="ARBA00023214"/>
    </source>
</evidence>
<dbReference type="Pfam" id="PF00654">
    <property type="entry name" value="Voltage_CLC"/>
    <property type="match status" value="1"/>
</dbReference>
<feature type="transmembrane region" description="Helical" evidence="11">
    <location>
        <begin position="216"/>
        <end position="238"/>
    </location>
</feature>
<dbReference type="Gene3D" id="1.10.3080.10">
    <property type="entry name" value="Clc chloride channel"/>
    <property type="match status" value="1"/>
</dbReference>
<feature type="transmembrane region" description="Helical" evidence="11">
    <location>
        <begin position="77"/>
        <end position="99"/>
    </location>
</feature>
<feature type="transmembrane region" description="Helical" evidence="11">
    <location>
        <begin position="305"/>
        <end position="323"/>
    </location>
</feature>
<sequence>MDDQRSTTFSQIRKTNQTRWLVILVIGILTAVTACLIDMCIETICDYKFDLLQHWMNQCIRDDCIIVPYLAWVGMNAGAVLAGSALVAYVAPVAAASGIPVIKCYLNGVKVPEVVRFKTLLVKAVGVVLSVVGGLAVGKEGPMIHCGSVIAAGVSQGKSTTFRKDLRVFKDFREDHEKRDFVSAGAAAGVAAAFGAPVGGVLFSLEEGASFWNQSLTWRIFFCSTISAFSLSMILSAFHGHAGELSFSGLVNFGEFEDVQWNIMELPIYIVMGATGGLLGAIFNYVNFRLTVFRIRYLYRRWTKVVEAVMVAVVTASVAFLMIDVSTDCRPHMDEFKDDSLQFNCSDGRYSALGQIWFQTPEASVRSLFHQPEGTWSAATLGGFFVVYFFLSCWTYGLSVSSGVFIPTLLVGAVWGRLLGIGVRAIFPTATWVNPGKFALLGAAATLGGVVRMTLSLSVILIEATRNITFALPIMIALTVAKWVGDFFSEGLYDIHLQLAGVPFLGWEAPSKSSHISAREVMGYPVITFRMVENVGNIIDVLASCPHNGFPVVDTPEEQSSEEHCFGRYRGIILRWQLIVLLQYKMFHSSAEGSCVRNLGIKNFRDAYPRYPTIQQVHVSVHEREYSMDLRPYMNSSAYTVSHTASLPRIFKLFRALGLRHLVVVNSSNMVVGIVTRKDLARYRTTSHYGRLSMEELHISHG</sequence>
<evidence type="ECO:0000256" key="5">
    <source>
        <dbReference type="ARBA" id="ARBA00022989"/>
    </source>
</evidence>
<dbReference type="InterPro" id="IPR014743">
    <property type="entry name" value="Cl-channel_core"/>
</dbReference>
<keyword evidence="3 11" id="KW-0812">Transmembrane</keyword>
<dbReference type="VEuPathDB" id="VectorBase:ISCI016088"/>
<dbReference type="InterPro" id="IPR046342">
    <property type="entry name" value="CBS_dom_sf"/>
</dbReference>
<dbReference type="PRINTS" id="PR00762">
    <property type="entry name" value="CLCHANNEL"/>
</dbReference>
<dbReference type="SUPFAM" id="SSF81340">
    <property type="entry name" value="Clc chloride channel"/>
    <property type="match status" value="1"/>
</dbReference>
<dbReference type="EMBL" id="GHJT01008775">
    <property type="protein sequence ID" value="MOY42746.1"/>
    <property type="molecule type" value="Transcribed_RNA"/>
</dbReference>
<dbReference type="OrthoDB" id="428525at2759"/>
<feature type="transmembrane region" description="Helical" evidence="11">
    <location>
        <begin position="376"/>
        <end position="397"/>
    </location>
</feature>
<dbReference type="Gene3D" id="3.10.580.10">
    <property type="entry name" value="CBS-domain"/>
    <property type="match status" value="1"/>
</dbReference>
<keyword evidence="9 11" id="KW-0868">Chloride</keyword>
<dbReference type="VEuPathDB" id="VectorBase:ISCI001866"/>
<reference evidence="13" key="1">
    <citation type="submission" date="2019-04" db="EMBL/GenBank/DDBJ databases">
        <title>An insight into the mialome of Ixodes scapularis.</title>
        <authorList>
            <person name="Ribeiro J.M."/>
            <person name="Mather T.N."/>
            <person name="Karim S."/>
        </authorList>
    </citation>
    <scope>NUCLEOTIDE SEQUENCE</scope>
</reference>
<dbReference type="PROSITE" id="PS51257">
    <property type="entry name" value="PROKAR_LIPOPROTEIN"/>
    <property type="match status" value="1"/>
</dbReference>
<keyword evidence="5 11" id="KW-1133">Transmembrane helix</keyword>
<feature type="domain" description="CBS" evidence="12">
    <location>
        <begin position="634"/>
        <end position="692"/>
    </location>
</feature>
<keyword evidence="8 11" id="KW-0472">Membrane</keyword>
<protein>
    <recommendedName>
        <fullName evidence="11">Chloride channel protein</fullName>
    </recommendedName>
</protein>
<keyword evidence="4" id="KW-0677">Repeat</keyword>
<dbReference type="PROSITE" id="PS51371">
    <property type="entry name" value="CBS"/>
    <property type="match status" value="1"/>
</dbReference>
<evidence type="ECO:0000256" key="3">
    <source>
        <dbReference type="ARBA" id="ARBA00022692"/>
    </source>
</evidence>
<keyword evidence="6 11" id="KW-0406">Ion transport</keyword>
<feature type="transmembrane region" description="Helical" evidence="11">
    <location>
        <begin position="181"/>
        <end position="204"/>
    </location>
</feature>
<dbReference type="VEuPathDB" id="VectorBase:ISCW016088"/>
<dbReference type="AlphaFoldDB" id="A0A4D5S1D4"/>
<feature type="transmembrane region" description="Helical" evidence="11">
    <location>
        <begin position="20"/>
        <end position="44"/>
    </location>
</feature>
<evidence type="ECO:0000256" key="6">
    <source>
        <dbReference type="ARBA" id="ARBA00023065"/>
    </source>
</evidence>
<dbReference type="VEuPathDB" id="VectorBase:ISCW001866"/>
<dbReference type="PANTHER" id="PTHR11689:SF136">
    <property type="entry name" value="H(+)_CL(-) EXCHANGE TRANSPORTER 7"/>
    <property type="match status" value="1"/>
</dbReference>
<dbReference type="InterPro" id="IPR000644">
    <property type="entry name" value="CBS_dom"/>
</dbReference>
<dbReference type="SMART" id="SM00116">
    <property type="entry name" value="CBS"/>
    <property type="match status" value="2"/>
</dbReference>
<feature type="transmembrane region" description="Helical" evidence="11">
    <location>
        <begin position="439"/>
        <end position="461"/>
    </location>
</feature>
<evidence type="ECO:0000256" key="2">
    <source>
        <dbReference type="ARBA" id="ARBA00022448"/>
    </source>
</evidence>
<evidence type="ECO:0000256" key="4">
    <source>
        <dbReference type="ARBA" id="ARBA00022737"/>
    </source>
</evidence>
<comment type="similarity">
    <text evidence="11">Belongs to the chloride channel (TC 2.A.49) family.</text>
</comment>
<evidence type="ECO:0000256" key="7">
    <source>
        <dbReference type="ARBA" id="ARBA00023122"/>
    </source>
</evidence>
<evidence type="ECO:0000259" key="12">
    <source>
        <dbReference type="PROSITE" id="PS51371"/>
    </source>
</evidence>
<keyword evidence="7 10" id="KW-0129">CBS domain</keyword>
<evidence type="ECO:0000256" key="8">
    <source>
        <dbReference type="ARBA" id="ARBA00023136"/>
    </source>
</evidence>
<dbReference type="GO" id="GO:0005254">
    <property type="term" value="F:chloride channel activity"/>
    <property type="evidence" value="ECO:0007669"/>
    <property type="project" value="UniProtKB-UniRule"/>
</dbReference>
<feature type="transmembrane region" description="Helical" evidence="11">
    <location>
        <begin position="266"/>
        <end position="285"/>
    </location>
</feature>
<keyword evidence="2 11" id="KW-0813">Transport</keyword>
<evidence type="ECO:0000256" key="11">
    <source>
        <dbReference type="RuleBase" id="RU361221"/>
    </source>
</evidence>
<feature type="transmembrane region" description="Helical" evidence="11">
    <location>
        <begin position="120"/>
        <end position="138"/>
    </location>
</feature>
<evidence type="ECO:0000256" key="1">
    <source>
        <dbReference type="ARBA" id="ARBA00004141"/>
    </source>
</evidence>
<proteinExistence type="inferred from homology"/>
<organism evidence="13">
    <name type="scientific">Ixodes scapularis</name>
    <name type="common">Black-legged tick</name>
    <name type="synonym">Deer tick</name>
    <dbReference type="NCBI Taxonomy" id="6945"/>
    <lineage>
        <taxon>Eukaryota</taxon>
        <taxon>Metazoa</taxon>
        <taxon>Ecdysozoa</taxon>
        <taxon>Arthropoda</taxon>
        <taxon>Chelicerata</taxon>
        <taxon>Arachnida</taxon>
        <taxon>Acari</taxon>
        <taxon>Parasitiformes</taxon>
        <taxon>Ixodida</taxon>
        <taxon>Ixodoidea</taxon>
        <taxon>Ixodidae</taxon>
        <taxon>Ixodinae</taxon>
        <taxon>Ixodes</taxon>
    </lineage>
</organism>
<accession>A0A4D5S1D4</accession>
<feature type="transmembrane region" description="Helical" evidence="11">
    <location>
        <begin position="404"/>
        <end position="427"/>
    </location>
</feature>
<comment type="subcellular location">
    <subcellularLocation>
        <location evidence="1 11">Membrane</location>
        <topology evidence="1 11">Multi-pass membrane protein</topology>
    </subcellularLocation>
</comment>
<dbReference type="PANTHER" id="PTHR11689">
    <property type="entry name" value="CHLORIDE CHANNEL PROTEIN CLC FAMILY MEMBER"/>
    <property type="match status" value="1"/>
</dbReference>
<dbReference type="Pfam" id="PF00571">
    <property type="entry name" value="CBS"/>
    <property type="match status" value="1"/>
</dbReference>
<dbReference type="SUPFAM" id="SSF54631">
    <property type="entry name" value="CBS-domain pair"/>
    <property type="match status" value="1"/>
</dbReference>
<dbReference type="VEuPathDB" id="VectorBase:ISCP_020780"/>
<dbReference type="InterPro" id="IPR051280">
    <property type="entry name" value="Cl-channel/antiporter"/>
</dbReference>
<dbReference type="InterPro" id="IPR001807">
    <property type="entry name" value="ClC"/>
</dbReference>
<name>A0A4D5S1D4_IXOSC</name>